<evidence type="ECO:0000256" key="2">
    <source>
        <dbReference type="SAM" id="MobiDB-lite"/>
    </source>
</evidence>
<evidence type="ECO:0000313" key="4">
    <source>
        <dbReference type="Proteomes" id="UP000002668"/>
    </source>
</evidence>
<feature type="compositionally biased region" description="Polar residues" evidence="2">
    <location>
        <begin position="223"/>
        <end position="251"/>
    </location>
</feature>
<reference evidence="4" key="1">
    <citation type="journal article" date="2011" name="Nat. Commun.">
        <title>Effector diversification within compartments of the Leptosphaeria maculans genome affected by Repeat-Induced Point mutations.</title>
        <authorList>
            <person name="Rouxel T."/>
            <person name="Grandaubert J."/>
            <person name="Hane J.K."/>
            <person name="Hoede C."/>
            <person name="van de Wouw A.P."/>
            <person name="Couloux A."/>
            <person name="Dominguez V."/>
            <person name="Anthouard V."/>
            <person name="Bally P."/>
            <person name="Bourras S."/>
            <person name="Cozijnsen A.J."/>
            <person name="Ciuffetti L.M."/>
            <person name="Degrave A."/>
            <person name="Dilmaghani A."/>
            <person name="Duret L."/>
            <person name="Fudal I."/>
            <person name="Goodwin S.B."/>
            <person name="Gout L."/>
            <person name="Glaser N."/>
            <person name="Linglin J."/>
            <person name="Kema G.H.J."/>
            <person name="Lapalu N."/>
            <person name="Lawrence C.B."/>
            <person name="May K."/>
            <person name="Meyer M."/>
            <person name="Ollivier B."/>
            <person name="Poulain J."/>
            <person name="Schoch C.L."/>
            <person name="Simon A."/>
            <person name="Spatafora J.W."/>
            <person name="Stachowiak A."/>
            <person name="Turgeon B.G."/>
            <person name="Tyler B.M."/>
            <person name="Vincent D."/>
            <person name="Weissenbach J."/>
            <person name="Amselem J."/>
            <person name="Quesneville H."/>
            <person name="Oliver R.P."/>
            <person name="Wincker P."/>
            <person name="Balesdent M.-H."/>
            <person name="Howlett B.J."/>
        </authorList>
    </citation>
    <scope>NUCLEOTIDE SEQUENCE [LARGE SCALE GENOMIC DNA]</scope>
    <source>
        <strain evidence="4">JN3 / isolate v23.1.3 / race Av1-4-5-6-7-8</strain>
    </source>
</reference>
<dbReference type="HOGENOM" id="CLU_839570_0_0_1"/>
<dbReference type="VEuPathDB" id="FungiDB:LEMA_P019740.1"/>
<keyword evidence="4" id="KW-1185">Reference proteome</keyword>
<protein>
    <submittedName>
        <fullName evidence="3">Predicted protein</fullName>
    </submittedName>
</protein>
<dbReference type="eggNOG" id="ENOG502R7F1">
    <property type="taxonomic scope" value="Eukaryota"/>
</dbReference>
<sequence length="331" mass="36670">MEMRGWVALGNYLATRNDQDSGFDLLVLESICDRNNFNRQTVFEMLMQFADPHKTEYSQIALAAQQADSNGSTRLQALEHIQTKLHDMYKLTIRIKPMDGSMFQIGHATTKSRMRGYFHDEATKLNYYFGVVQAKRVVSLTRYGVLLLSNTRRGSASTDRVNLETKQAQRHALELSTANQALKAQIVNLQRRNAELLRINANMALKITNMGHYQPAGYVHVHNSSSAQDRPTPSRSTSAPIQNMSSTSHASAQIFHPAEPAYKPQNPKLTPPRKTLPSTATQNPPPAPSAALVDKYASVFDGLSPQSPPALRLTNSRTGEQVAASGSVHDI</sequence>
<dbReference type="EMBL" id="FP929138">
    <property type="protein sequence ID" value="CBY00844.1"/>
    <property type="molecule type" value="Genomic_DNA"/>
</dbReference>
<feature type="coiled-coil region" evidence="1">
    <location>
        <begin position="172"/>
        <end position="199"/>
    </location>
</feature>
<dbReference type="AlphaFoldDB" id="E5AB03"/>
<evidence type="ECO:0000256" key="1">
    <source>
        <dbReference type="SAM" id="Coils"/>
    </source>
</evidence>
<dbReference type="Proteomes" id="UP000002668">
    <property type="component" value="Genome"/>
</dbReference>
<keyword evidence="1" id="KW-0175">Coiled coil</keyword>
<dbReference type="InParanoid" id="E5AB03"/>
<organism evidence="4">
    <name type="scientific">Leptosphaeria maculans (strain JN3 / isolate v23.1.3 / race Av1-4-5-6-7-8)</name>
    <name type="common">Blackleg fungus</name>
    <name type="synonym">Phoma lingam</name>
    <dbReference type="NCBI Taxonomy" id="985895"/>
    <lineage>
        <taxon>Eukaryota</taxon>
        <taxon>Fungi</taxon>
        <taxon>Dikarya</taxon>
        <taxon>Ascomycota</taxon>
        <taxon>Pezizomycotina</taxon>
        <taxon>Dothideomycetes</taxon>
        <taxon>Pleosporomycetidae</taxon>
        <taxon>Pleosporales</taxon>
        <taxon>Pleosporineae</taxon>
        <taxon>Leptosphaeriaceae</taxon>
        <taxon>Plenodomus</taxon>
        <taxon>Plenodomus lingam/Leptosphaeria maculans species complex</taxon>
    </lineage>
</organism>
<accession>E5AB03</accession>
<feature type="region of interest" description="Disordered" evidence="2">
    <location>
        <begin position="304"/>
        <end position="331"/>
    </location>
</feature>
<feature type="region of interest" description="Disordered" evidence="2">
    <location>
        <begin position="223"/>
        <end position="289"/>
    </location>
</feature>
<evidence type="ECO:0000313" key="3">
    <source>
        <dbReference type="EMBL" id="CBY00844.1"/>
    </source>
</evidence>
<gene>
    <name evidence="3" type="ORF">LEMA_P019740.1</name>
</gene>
<proteinExistence type="predicted"/>
<dbReference type="OrthoDB" id="3792038at2759"/>
<name>E5AB03_LEPMJ</name>